<dbReference type="EMBL" id="KR029593">
    <property type="protein sequence ID" value="AKH47382.1"/>
    <property type="molecule type" value="Genomic_DNA"/>
</dbReference>
<organism evidence="1">
    <name type="scientific">uncultured marine virus</name>
    <dbReference type="NCBI Taxonomy" id="186617"/>
    <lineage>
        <taxon>Viruses</taxon>
        <taxon>environmental samples</taxon>
    </lineage>
</organism>
<protein>
    <submittedName>
        <fullName evidence="1">Uncharacterized protein</fullName>
    </submittedName>
</protein>
<proteinExistence type="predicted"/>
<reference evidence="1" key="2">
    <citation type="submission" date="2015-03" db="EMBL/GenBank/DDBJ databases">
        <authorList>
            <person name="Chow C.-E.T."/>
            <person name="Winget D.M."/>
            <person name="White R.A.III."/>
            <person name="Hallam S.J."/>
            <person name="Suttle C.A."/>
        </authorList>
    </citation>
    <scope>NUCLEOTIDE SEQUENCE</scope>
    <source>
        <strain evidence="1">H4084976</strain>
    </source>
</reference>
<sequence>MKYKGVYFDDTNQKIRWTQSGADKLAVTYEYVGSSTRVEFDLLIELLWYKYEDSHIDMKDLKKVFNEFRVFCDKIKYNYIL</sequence>
<reference evidence="1" key="1">
    <citation type="journal article" date="2015" name="Front. Microbiol.">
        <title>Combining genomic sequencing methods to explore viral diversity and reveal potential virus-host interactions.</title>
        <authorList>
            <person name="Chow C.E."/>
            <person name="Winget D.M."/>
            <person name="White R.A.III."/>
            <person name="Hallam S.J."/>
            <person name="Suttle C.A."/>
        </authorList>
    </citation>
    <scope>NUCLEOTIDE SEQUENCE</scope>
    <source>
        <strain evidence="1">H4084976</strain>
    </source>
</reference>
<name>A0A0F7L7I2_9VIRU</name>
<accession>A0A0F7L7I2</accession>
<evidence type="ECO:0000313" key="1">
    <source>
        <dbReference type="EMBL" id="AKH47382.1"/>
    </source>
</evidence>